<evidence type="ECO:0000313" key="1">
    <source>
        <dbReference type="EMBL" id="WEU40467.1"/>
    </source>
</evidence>
<organism evidence="1 2">
    <name type="scientific">Odinarchaeota yellowstonii (strain LCB_4)</name>
    <dbReference type="NCBI Taxonomy" id="1841599"/>
    <lineage>
        <taxon>Archaea</taxon>
        <taxon>Promethearchaeati</taxon>
        <taxon>Candidatus Odinarchaeota</taxon>
        <taxon>Candidatus Odinarchaeia</taxon>
        <taxon>Candidatus Odinarchaeales</taxon>
        <taxon>Candidatus Odinarchaeaceae</taxon>
        <taxon>Candidatus Odinarchaeum</taxon>
    </lineage>
</organism>
<protein>
    <recommendedName>
        <fullName evidence="3">Winged helix-turn-helix domain-containing protein</fullName>
    </recommendedName>
</protein>
<sequence length="367" mass="43392">MRVKSSDILVINELQRNPYQSIRFLARNLRIKKDRVFRSLKKFRERFRLEEAYYVNYPLIGLKPFITLVECRYQKAENVTAALKNPYLLELYKCVGGEAIYIIGKYACPETFNIKPVLGLMRSWNWVKESYIAEIRSEKYNISFHYFDYLNQNWDIKWLYWGLMIRDFLINRDISELFPNVNMVEYESEKNGYNSTVLKNIEFLTKLVSNPGASVKQLAASYNSIYNFYNLKKFFIKSNLIKMFYKIDWRSAGLRERVAVIVKTEDEKVSKSVLNGFLTLPECNSYIVRGDLNGIVFILSLPYGGVCKIHNIFTDYLFDKIDSYWLLPVFEEKKFSVIPPLTLLDKELVWKSIPVLKDKKIVFYKDS</sequence>
<dbReference type="KEGG" id="oyw:OdinLCB4_000605"/>
<gene>
    <name evidence="1" type="ORF">OdinLCB4_000605</name>
</gene>
<evidence type="ECO:0000313" key="2">
    <source>
        <dbReference type="Proteomes" id="UP000186851"/>
    </source>
</evidence>
<evidence type="ECO:0008006" key="3">
    <source>
        <dbReference type="Google" id="ProtNLM"/>
    </source>
</evidence>
<dbReference type="AlphaFoldDB" id="A0AAF0ICA9"/>
<name>A0AAF0ICA9_ODILC</name>
<proteinExistence type="predicted"/>
<reference evidence="1" key="2">
    <citation type="journal article" date="2022" name="Nat. Microbiol.">
        <title>A closed Candidatus Odinarchaeum chromosome exposes Asgard archaeal viruses.</title>
        <authorList>
            <person name="Tamarit D."/>
            <person name="Caceres E.F."/>
            <person name="Krupovic M."/>
            <person name="Nijland R."/>
            <person name="Eme L."/>
            <person name="Robinson N.P."/>
            <person name="Ettema T.J.G."/>
        </authorList>
    </citation>
    <scope>NUCLEOTIDE SEQUENCE</scope>
    <source>
        <strain evidence="1">LCB_4</strain>
    </source>
</reference>
<dbReference type="EMBL" id="CP091871">
    <property type="protein sequence ID" value="WEU40467.1"/>
    <property type="molecule type" value="Genomic_DNA"/>
</dbReference>
<accession>A0AAF0ICA9</accession>
<dbReference type="Proteomes" id="UP000186851">
    <property type="component" value="Chromosome"/>
</dbReference>
<reference evidence="1" key="1">
    <citation type="journal article" date="2017" name="Nature">
        <title>Asgard archaea illuminate the origin of eukaryotic cellular complexity.</title>
        <authorList>
            <person name="Zaremba-Niedzwiedzka K."/>
            <person name="Caceres E.F."/>
            <person name="Saw J.H."/>
            <person name="Backstrom D."/>
            <person name="Juzokaite L."/>
            <person name="Vancaester E."/>
            <person name="Seitz K.W."/>
            <person name="Anantharaman K."/>
            <person name="Starnawski P."/>
            <person name="Kjeldsen K.U."/>
            <person name="Scott M.B."/>
            <person name="Nunoura T."/>
            <person name="Banfield J.F."/>
            <person name="Schramm A."/>
            <person name="Baker B.J."/>
            <person name="Spang A."/>
            <person name="Ettema T.J.G."/>
        </authorList>
    </citation>
    <scope>NUCLEOTIDE SEQUENCE</scope>
    <source>
        <strain evidence="1">LCB_4</strain>
    </source>
</reference>